<evidence type="ECO:0000256" key="8">
    <source>
        <dbReference type="PIRSR" id="PIRSR001134-1"/>
    </source>
</evidence>
<dbReference type="InterPro" id="IPR018114">
    <property type="entry name" value="TRYPSIN_HIS"/>
</dbReference>
<dbReference type="InterPro" id="IPR001316">
    <property type="entry name" value="Pept_S1A_streptogrisin"/>
</dbReference>
<dbReference type="PROSITE" id="PS51318">
    <property type="entry name" value="TAT"/>
    <property type="match status" value="1"/>
</dbReference>
<feature type="active site" description="Charge relay system" evidence="8">
    <location>
        <position position="230"/>
    </location>
</feature>
<feature type="disulfide bond" evidence="9">
    <location>
        <begin position="308"/>
        <end position="341"/>
    </location>
</feature>
<feature type="disulfide bond" evidence="9">
    <location>
        <begin position="271"/>
        <end position="281"/>
    </location>
</feature>
<feature type="active site" description="Charge relay system" evidence="8">
    <location>
        <position position="314"/>
    </location>
</feature>
<organism evidence="12 13">
    <name type="scientific">Actinokineospora iranica</name>
    <dbReference type="NCBI Taxonomy" id="1271860"/>
    <lineage>
        <taxon>Bacteria</taxon>
        <taxon>Bacillati</taxon>
        <taxon>Actinomycetota</taxon>
        <taxon>Actinomycetes</taxon>
        <taxon>Pseudonocardiales</taxon>
        <taxon>Pseudonocardiaceae</taxon>
        <taxon>Actinokineospora</taxon>
    </lineage>
</organism>
<dbReference type="STRING" id="1271860.SAMN05216174_11643"/>
<evidence type="ECO:0000256" key="9">
    <source>
        <dbReference type="PIRSR" id="PIRSR001134-2"/>
    </source>
</evidence>
<dbReference type="Gene3D" id="3.30.300.50">
    <property type="match status" value="2"/>
</dbReference>
<keyword evidence="2" id="KW-0645">Protease</keyword>
<dbReference type="SUPFAM" id="SSF50494">
    <property type="entry name" value="Trypsin-like serine proteases"/>
    <property type="match status" value="1"/>
</dbReference>
<feature type="chain" id="PRO_5038994117" evidence="10">
    <location>
        <begin position="24"/>
        <end position="366"/>
    </location>
</feature>
<dbReference type="CDD" id="cd21112">
    <property type="entry name" value="alphaLP-like"/>
    <property type="match status" value="1"/>
</dbReference>
<evidence type="ECO:0000256" key="6">
    <source>
        <dbReference type="ARBA" id="ARBA00023145"/>
    </source>
</evidence>
<evidence type="ECO:0000256" key="5">
    <source>
        <dbReference type="ARBA" id="ARBA00022825"/>
    </source>
</evidence>
<protein>
    <submittedName>
        <fullName evidence="12">Streptogrisin C</fullName>
    </submittedName>
</protein>
<dbReference type="GO" id="GO:0006508">
    <property type="term" value="P:proteolysis"/>
    <property type="evidence" value="ECO:0007669"/>
    <property type="project" value="UniProtKB-KW"/>
</dbReference>
<keyword evidence="6" id="KW-0865">Zymogen</keyword>
<keyword evidence="7 9" id="KW-1015">Disulfide bond</keyword>
<dbReference type="InterPro" id="IPR033116">
    <property type="entry name" value="TRYPSIN_SER"/>
</dbReference>
<comment type="similarity">
    <text evidence="1">Belongs to the peptidase S1 family.</text>
</comment>
<evidence type="ECO:0000256" key="10">
    <source>
        <dbReference type="SAM" id="SignalP"/>
    </source>
</evidence>
<feature type="disulfide bond" evidence="9">
    <location>
        <begin position="183"/>
        <end position="204"/>
    </location>
</feature>
<dbReference type="PROSITE" id="PS00135">
    <property type="entry name" value="TRYPSIN_SER"/>
    <property type="match status" value="1"/>
</dbReference>
<evidence type="ECO:0000313" key="13">
    <source>
        <dbReference type="Proteomes" id="UP000199501"/>
    </source>
</evidence>
<dbReference type="OrthoDB" id="8781117at2"/>
<dbReference type="Pfam" id="PF02983">
    <property type="entry name" value="Pro_Al_protease"/>
    <property type="match status" value="1"/>
</dbReference>
<gene>
    <name evidence="12" type="ORF">SAMN05216174_11643</name>
</gene>
<dbReference type="GO" id="GO:0004252">
    <property type="term" value="F:serine-type endopeptidase activity"/>
    <property type="evidence" value="ECO:0007669"/>
    <property type="project" value="InterPro"/>
</dbReference>
<dbReference type="InterPro" id="IPR004236">
    <property type="entry name" value="Pept_S1_alpha_lytic"/>
</dbReference>
<sequence>MSRRSLCALLAAASAAVTAVALAAPASADVPSVLDASSDVAAIAAAQRSLTQRLGGDYADSWLDSATGKLVVGVTDASRASEVRAAGAVAKVVRHSAMRLDSVKSSLDSRAVRAVPASVTGWYVDPVANQVVVSVLGDDAAGLAWATAAGSDAVRTERATEAPRPMWNIIGGQAIHFSGGGRCSVGFNARNSAGARYVITAGHCTDLGGTVSGVGGTIGPVAGSSFPGNDYGIIRVSSSTAVSTPLVDRYSGGSDVTVAGSAVTPIGGGVCRSGSTTGWRCGTVQSYNQTVNYGASGIVSGLTRTTACAEPGDSGGSFVSNPGTGTRVQAQGVTSGGSGNCSVGGTTFFQPVNEVLSVYGLVLHTG</sequence>
<feature type="active site" description="Charge relay system" evidence="8">
    <location>
        <position position="203"/>
    </location>
</feature>
<dbReference type="Proteomes" id="UP000199501">
    <property type="component" value="Unassembled WGS sequence"/>
</dbReference>
<feature type="signal peptide" evidence="10">
    <location>
        <begin position="1"/>
        <end position="23"/>
    </location>
</feature>
<dbReference type="InterPro" id="IPR035070">
    <property type="entry name" value="Streptogrisin_prodomain"/>
</dbReference>
<proteinExistence type="inferred from homology"/>
<accession>A0A1G6X0U2</accession>
<dbReference type="PROSITE" id="PS00134">
    <property type="entry name" value="TRYPSIN_HIS"/>
    <property type="match status" value="1"/>
</dbReference>
<dbReference type="AlphaFoldDB" id="A0A1G6X0U2"/>
<dbReference type="Gene3D" id="2.40.10.10">
    <property type="entry name" value="Trypsin-like serine proteases"/>
    <property type="match status" value="2"/>
</dbReference>
<dbReference type="GO" id="GO:0005576">
    <property type="term" value="C:extracellular region"/>
    <property type="evidence" value="ECO:0007669"/>
    <property type="project" value="InterPro"/>
</dbReference>
<dbReference type="InterPro" id="IPR043504">
    <property type="entry name" value="Peptidase_S1_PA_chymotrypsin"/>
</dbReference>
<feature type="domain" description="Peptidase S1A alpha-lytic prodomain" evidence="11">
    <location>
        <begin position="95"/>
        <end position="153"/>
    </location>
</feature>
<evidence type="ECO:0000256" key="3">
    <source>
        <dbReference type="ARBA" id="ARBA00022729"/>
    </source>
</evidence>
<keyword evidence="4" id="KW-0378">Hydrolase</keyword>
<name>A0A1G6X0U2_9PSEU</name>
<reference evidence="13" key="1">
    <citation type="submission" date="2016-10" db="EMBL/GenBank/DDBJ databases">
        <authorList>
            <person name="Varghese N."/>
            <person name="Submissions S."/>
        </authorList>
    </citation>
    <scope>NUCLEOTIDE SEQUENCE [LARGE SCALE GENOMIC DNA]</scope>
    <source>
        <strain evidence="13">IBRC-M 10403</strain>
    </source>
</reference>
<keyword evidence="3 10" id="KW-0732">Signal</keyword>
<keyword evidence="13" id="KW-1185">Reference proteome</keyword>
<evidence type="ECO:0000256" key="1">
    <source>
        <dbReference type="ARBA" id="ARBA00007664"/>
    </source>
</evidence>
<dbReference type="InterPro" id="IPR009003">
    <property type="entry name" value="Peptidase_S1_PA"/>
</dbReference>
<evidence type="ECO:0000259" key="11">
    <source>
        <dbReference type="Pfam" id="PF02983"/>
    </source>
</evidence>
<dbReference type="PRINTS" id="PR00861">
    <property type="entry name" value="ALYTICPTASE"/>
</dbReference>
<keyword evidence="5" id="KW-0720">Serine protease</keyword>
<evidence type="ECO:0000256" key="2">
    <source>
        <dbReference type="ARBA" id="ARBA00022670"/>
    </source>
</evidence>
<evidence type="ECO:0000256" key="4">
    <source>
        <dbReference type="ARBA" id="ARBA00022801"/>
    </source>
</evidence>
<dbReference type="PIRSF" id="PIRSF001134">
    <property type="entry name" value="Streptogrisin"/>
    <property type="match status" value="1"/>
</dbReference>
<dbReference type="EMBL" id="FMZZ01000016">
    <property type="protein sequence ID" value="SDD71523.1"/>
    <property type="molecule type" value="Genomic_DNA"/>
</dbReference>
<dbReference type="InterPro" id="IPR006311">
    <property type="entry name" value="TAT_signal"/>
</dbReference>
<evidence type="ECO:0000256" key="7">
    <source>
        <dbReference type="ARBA" id="ARBA00023157"/>
    </source>
</evidence>
<evidence type="ECO:0000313" key="12">
    <source>
        <dbReference type="EMBL" id="SDD71523.1"/>
    </source>
</evidence>
<dbReference type="RefSeq" id="WP_091455852.1">
    <property type="nucleotide sequence ID" value="NZ_FMZZ01000016.1"/>
</dbReference>